<sequence length="195" mass="20975">MRRAELHPVSSGAAEEADGGEVREHGELGVRGRRSGSHQGRMTWGRSAACKTWRHKRGGSEAVGTQPRARLGHELLVASSGSGCPPPPIRRRPPMNSTPTCAPAAEVRFSRLGGSLPRCRRLVGTPGAVRRHVHAARGWRPLQPKDKSREGKDCSSSSQQRATASPVNCSTLGRGLAASPFQENTTMLFLEISFP</sequence>
<proteinExistence type="predicted"/>
<evidence type="ECO:0000313" key="3">
    <source>
        <dbReference type="Proteomes" id="UP000298652"/>
    </source>
</evidence>
<dbReference type="AlphaFoldDB" id="A0A4U6V1A0"/>
<accession>A0A4U6V1A0</accession>
<feature type="compositionally biased region" description="Basic and acidic residues" evidence="1">
    <location>
        <begin position="20"/>
        <end position="30"/>
    </location>
</feature>
<feature type="region of interest" description="Disordered" evidence="1">
    <location>
        <begin position="135"/>
        <end position="167"/>
    </location>
</feature>
<reference evidence="2" key="1">
    <citation type="submission" date="2019-03" db="EMBL/GenBank/DDBJ databases">
        <title>WGS assembly of Setaria viridis.</title>
        <authorList>
            <person name="Huang P."/>
            <person name="Jenkins J."/>
            <person name="Grimwood J."/>
            <person name="Barry K."/>
            <person name="Healey A."/>
            <person name="Mamidi S."/>
            <person name="Sreedasyam A."/>
            <person name="Shu S."/>
            <person name="Feldman M."/>
            <person name="Wu J."/>
            <person name="Yu Y."/>
            <person name="Chen C."/>
            <person name="Johnson J."/>
            <person name="Rokhsar D."/>
            <person name="Baxter I."/>
            <person name="Schmutz J."/>
            <person name="Brutnell T."/>
            <person name="Kellogg E."/>
        </authorList>
    </citation>
    <scope>NUCLEOTIDE SEQUENCE [LARGE SCALE GENOMIC DNA]</scope>
</reference>
<name>A0A4U6V1A0_SETVI</name>
<keyword evidence="3" id="KW-1185">Reference proteome</keyword>
<organism evidence="2 3">
    <name type="scientific">Setaria viridis</name>
    <name type="common">Green bristlegrass</name>
    <name type="synonym">Setaria italica subsp. viridis</name>
    <dbReference type="NCBI Taxonomy" id="4556"/>
    <lineage>
        <taxon>Eukaryota</taxon>
        <taxon>Viridiplantae</taxon>
        <taxon>Streptophyta</taxon>
        <taxon>Embryophyta</taxon>
        <taxon>Tracheophyta</taxon>
        <taxon>Spermatophyta</taxon>
        <taxon>Magnoliopsida</taxon>
        <taxon>Liliopsida</taxon>
        <taxon>Poales</taxon>
        <taxon>Poaceae</taxon>
        <taxon>PACMAD clade</taxon>
        <taxon>Panicoideae</taxon>
        <taxon>Panicodae</taxon>
        <taxon>Paniceae</taxon>
        <taxon>Cenchrinae</taxon>
        <taxon>Setaria</taxon>
    </lineage>
</organism>
<feature type="compositionally biased region" description="Basic and acidic residues" evidence="1">
    <location>
        <begin position="143"/>
        <end position="153"/>
    </location>
</feature>
<gene>
    <name evidence="2" type="ORF">SEVIR_4G253600v2</name>
</gene>
<evidence type="ECO:0000313" key="2">
    <source>
        <dbReference type="EMBL" id="TKW22831.1"/>
    </source>
</evidence>
<evidence type="ECO:0000256" key="1">
    <source>
        <dbReference type="SAM" id="MobiDB-lite"/>
    </source>
</evidence>
<feature type="compositionally biased region" description="Polar residues" evidence="1">
    <location>
        <begin position="154"/>
        <end position="167"/>
    </location>
</feature>
<dbReference type="Proteomes" id="UP000298652">
    <property type="component" value="Chromosome 4"/>
</dbReference>
<dbReference type="Gramene" id="TKW22831">
    <property type="protein sequence ID" value="TKW22831"/>
    <property type="gene ID" value="SEVIR_4G253600v2"/>
</dbReference>
<feature type="region of interest" description="Disordered" evidence="1">
    <location>
        <begin position="1"/>
        <end position="45"/>
    </location>
</feature>
<protein>
    <submittedName>
        <fullName evidence="2">Uncharacterized protein</fullName>
    </submittedName>
</protein>
<dbReference type="EMBL" id="CM016555">
    <property type="protein sequence ID" value="TKW22831.1"/>
    <property type="molecule type" value="Genomic_DNA"/>
</dbReference>